<evidence type="ECO:0000313" key="2">
    <source>
        <dbReference type="Proteomes" id="UP000321323"/>
    </source>
</evidence>
<dbReference type="EMBL" id="CP136508">
    <property type="protein sequence ID" value="WUR13089.1"/>
    <property type="molecule type" value="Genomic_DNA"/>
</dbReference>
<organism evidence="1 2">
    <name type="scientific">[Empedobacter] haloabium</name>
    <dbReference type="NCBI Taxonomy" id="592317"/>
    <lineage>
        <taxon>Bacteria</taxon>
        <taxon>Pseudomonadati</taxon>
        <taxon>Pseudomonadota</taxon>
        <taxon>Betaproteobacteria</taxon>
        <taxon>Burkholderiales</taxon>
        <taxon>Oxalobacteraceae</taxon>
        <taxon>Telluria group</taxon>
        <taxon>Telluria group incertae sedis</taxon>
    </lineage>
</organism>
<sequence>MLNAAFSFEENYDLLIGNYVEIENSALGLAASVMARRLHGYEEMFELTAEVNRRAVNFLSTARLFVDQILQRISDCDGDREAVRNLLRQEHAEAFEYRFMEALRNHVQHSGSAVHGLSFGGDWAPPGTRDRRVFVLSASSHKRYLELDPKFNKAVLQECPDQVDFMQAMRRYLSALSNVHDFARSGIKDGVEKARKTFEDAISRYQSFSNESSLGLTAYGSRPTGKMEQVLVFLKWDDVRIRLSTRNHKLRYLDRTIISNSNI</sequence>
<evidence type="ECO:0000313" key="1">
    <source>
        <dbReference type="EMBL" id="WUR13089.1"/>
    </source>
</evidence>
<keyword evidence="2" id="KW-1185">Reference proteome</keyword>
<protein>
    <submittedName>
        <fullName evidence="1">Uncharacterized protein</fullName>
    </submittedName>
</protein>
<gene>
    <name evidence="1" type="ORF">E7V67_025930</name>
</gene>
<dbReference type="Proteomes" id="UP000321323">
    <property type="component" value="Chromosome"/>
</dbReference>
<proteinExistence type="predicted"/>
<accession>A0ABZ1UKA6</accession>
<reference evidence="1 2" key="1">
    <citation type="journal article" date="2019" name="Int. J. Syst. Evol. Microbiol.">
        <title>The Draft Whole-Genome Sequence of the Antibiotic Producer Empedobacter haloabium ATCC 31962 Provides Indications for Its Taxonomic Reclassification.</title>
        <authorList>
            <person name="Miess H."/>
            <person name="Arlt P."/>
            <person name="Apel A.K."/>
            <person name="Weber T."/>
            <person name="Nieselt K."/>
            <person name="Hanssen F."/>
            <person name="Czemmel S."/>
            <person name="Nahnsen S."/>
            <person name="Gross H."/>
        </authorList>
    </citation>
    <scope>NUCLEOTIDE SEQUENCE [LARGE SCALE GENOMIC DNA]</scope>
    <source>
        <strain evidence="1 2">ATCC 31962</strain>
    </source>
</reference>
<name>A0ABZ1UKA6_9BURK</name>